<protein>
    <submittedName>
        <fullName evidence="1">Uncharacterized protein</fullName>
    </submittedName>
</protein>
<name>A0AAV9QTP1_9TELE</name>
<gene>
    <name evidence="1" type="ORF">CRENBAI_023119</name>
</gene>
<reference evidence="1 2" key="1">
    <citation type="submission" date="2021-06" db="EMBL/GenBank/DDBJ databases">
        <authorList>
            <person name="Palmer J.M."/>
        </authorList>
    </citation>
    <scope>NUCLEOTIDE SEQUENCE [LARGE SCALE GENOMIC DNA]</scope>
    <source>
        <strain evidence="1 2">MEX-2019</strain>
        <tissue evidence="1">Muscle</tissue>
    </source>
</reference>
<evidence type="ECO:0000313" key="1">
    <source>
        <dbReference type="EMBL" id="KAK5599300.1"/>
    </source>
</evidence>
<comment type="caution">
    <text evidence="1">The sequence shown here is derived from an EMBL/GenBank/DDBJ whole genome shotgun (WGS) entry which is preliminary data.</text>
</comment>
<feature type="non-terminal residue" evidence="1">
    <location>
        <position position="1"/>
    </location>
</feature>
<dbReference type="AlphaFoldDB" id="A0AAV9QTP1"/>
<proteinExistence type="predicted"/>
<dbReference type="EMBL" id="JAHHUM010002948">
    <property type="protein sequence ID" value="KAK5599300.1"/>
    <property type="molecule type" value="Genomic_DNA"/>
</dbReference>
<dbReference type="Proteomes" id="UP001311232">
    <property type="component" value="Unassembled WGS sequence"/>
</dbReference>
<sequence>DRGGRGSANALWRGCQCKSSCGSNRPGSTPQPLRIVVVKGLGNKENRAIRAHVRERERTTVSPLLHLPLQLSPA</sequence>
<organism evidence="1 2">
    <name type="scientific">Crenichthys baileyi</name>
    <name type="common">White River springfish</name>
    <dbReference type="NCBI Taxonomy" id="28760"/>
    <lineage>
        <taxon>Eukaryota</taxon>
        <taxon>Metazoa</taxon>
        <taxon>Chordata</taxon>
        <taxon>Craniata</taxon>
        <taxon>Vertebrata</taxon>
        <taxon>Euteleostomi</taxon>
        <taxon>Actinopterygii</taxon>
        <taxon>Neopterygii</taxon>
        <taxon>Teleostei</taxon>
        <taxon>Neoteleostei</taxon>
        <taxon>Acanthomorphata</taxon>
        <taxon>Ovalentaria</taxon>
        <taxon>Atherinomorphae</taxon>
        <taxon>Cyprinodontiformes</taxon>
        <taxon>Goodeidae</taxon>
        <taxon>Crenichthys</taxon>
    </lineage>
</organism>
<evidence type="ECO:0000313" key="2">
    <source>
        <dbReference type="Proteomes" id="UP001311232"/>
    </source>
</evidence>
<keyword evidence="2" id="KW-1185">Reference proteome</keyword>
<accession>A0AAV9QTP1</accession>